<accession>A0A948TEP2</accession>
<proteinExistence type="inferred from homology"/>
<dbReference type="PROSITE" id="PS51409">
    <property type="entry name" value="ARGINASE_2"/>
    <property type="match status" value="1"/>
</dbReference>
<keyword evidence="3" id="KW-0464">Manganese</keyword>
<sequence>MSCKREVQDNIIDRDVIASQSAKVLSLLQAADPDKIVTFGGECSVSVVPFTYLNHKYGGDVALIWIDAHPDITLPGDAYDGYHAMACAACLGLGDRKIVGQMPSAFSAAHTLLVDVRDWERDEIKERQKQLGIANLTTEQLREKPELLEQMLKEMGCSHAVVHFDLDVLDPAEVCLVVGRPENGLCSSEVVDIIKTVCQHTNLVGLAVAEHLPQVEIILHRILSRLPLLQ</sequence>
<evidence type="ECO:0000313" key="5">
    <source>
        <dbReference type="EMBL" id="MBU3843504.1"/>
    </source>
</evidence>
<dbReference type="GO" id="GO:0030145">
    <property type="term" value="F:manganese ion binding"/>
    <property type="evidence" value="ECO:0007669"/>
    <property type="project" value="TreeGrafter"/>
</dbReference>
<dbReference type="Gene3D" id="3.40.800.10">
    <property type="entry name" value="Ureohydrolase domain"/>
    <property type="match status" value="1"/>
</dbReference>
<evidence type="ECO:0000256" key="2">
    <source>
        <dbReference type="ARBA" id="ARBA00022801"/>
    </source>
</evidence>
<gene>
    <name evidence="5" type="ORF">H9847_01325</name>
</gene>
<protein>
    <submittedName>
        <fullName evidence="5">Arginase family protein</fullName>
    </submittedName>
</protein>
<keyword evidence="2" id="KW-0378">Hydrolase</keyword>
<dbReference type="GO" id="GO:0004053">
    <property type="term" value="F:arginase activity"/>
    <property type="evidence" value="ECO:0007669"/>
    <property type="project" value="TreeGrafter"/>
</dbReference>
<dbReference type="PANTHER" id="PTHR43782:SF3">
    <property type="entry name" value="ARGINASE"/>
    <property type="match status" value="1"/>
</dbReference>
<reference evidence="5" key="2">
    <citation type="submission" date="2021-04" db="EMBL/GenBank/DDBJ databases">
        <authorList>
            <person name="Gilroy R."/>
        </authorList>
    </citation>
    <scope>NUCLEOTIDE SEQUENCE</scope>
    <source>
        <strain evidence="5">378</strain>
    </source>
</reference>
<evidence type="ECO:0000256" key="1">
    <source>
        <dbReference type="ARBA" id="ARBA00022723"/>
    </source>
</evidence>
<dbReference type="AlphaFoldDB" id="A0A948TEP2"/>
<dbReference type="Proteomes" id="UP000733611">
    <property type="component" value="Unassembled WGS sequence"/>
</dbReference>
<reference evidence="5" key="1">
    <citation type="journal article" date="2021" name="PeerJ">
        <title>Extensive microbial diversity within the chicken gut microbiome revealed by metagenomics and culture.</title>
        <authorList>
            <person name="Gilroy R."/>
            <person name="Ravi A."/>
            <person name="Getino M."/>
            <person name="Pursley I."/>
            <person name="Horton D.L."/>
            <person name="Alikhan N.F."/>
            <person name="Baker D."/>
            <person name="Gharbi K."/>
            <person name="Hall N."/>
            <person name="Watson M."/>
            <person name="Adriaenssens E.M."/>
            <person name="Foster-Nyarko E."/>
            <person name="Jarju S."/>
            <person name="Secka A."/>
            <person name="Antonio M."/>
            <person name="Oren A."/>
            <person name="Chaudhuri R.R."/>
            <person name="La Ragione R."/>
            <person name="Hildebrand F."/>
            <person name="Pallen M.J."/>
        </authorList>
    </citation>
    <scope>NUCLEOTIDE SEQUENCE</scope>
    <source>
        <strain evidence="5">378</strain>
    </source>
</reference>
<dbReference type="PIRSF" id="PIRSF036979">
    <property type="entry name" value="Arginase"/>
    <property type="match status" value="1"/>
</dbReference>
<name>A0A948TEP2_9GAMM</name>
<dbReference type="InterPro" id="IPR006035">
    <property type="entry name" value="Ureohydrolase"/>
</dbReference>
<dbReference type="PANTHER" id="PTHR43782">
    <property type="entry name" value="ARGINASE"/>
    <property type="match status" value="1"/>
</dbReference>
<dbReference type="CDD" id="cd09999">
    <property type="entry name" value="Arginase-like_1"/>
    <property type="match status" value="1"/>
</dbReference>
<dbReference type="SUPFAM" id="SSF52768">
    <property type="entry name" value="Arginase/deacetylase"/>
    <property type="match status" value="1"/>
</dbReference>
<dbReference type="GO" id="GO:0005829">
    <property type="term" value="C:cytosol"/>
    <property type="evidence" value="ECO:0007669"/>
    <property type="project" value="TreeGrafter"/>
</dbReference>
<dbReference type="Pfam" id="PF00491">
    <property type="entry name" value="Arginase"/>
    <property type="match status" value="1"/>
</dbReference>
<comment type="similarity">
    <text evidence="4">Belongs to the arginase family.</text>
</comment>
<evidence type="ECO:0000313" key="6">
    <source>
        <dbReference type="Proteomes" id="UP000733611"/>
    </source>
</evidence>
<evidence type="ECO:0000256" key="4">
    <source>
        <dbReference type="PROSITE-ProRule" id="PRU00742"/>
    </source>
</evidence>
<keyword evidence="1" id="KW-0479">Metal-binding</keyword>
<dbReference type="InterPro" id="IPR023696">
    <property type="entry name" value="Ureohydrolase_dom_sf"/>
</dbReference>
<comment type="caution">
    <text evidence="5">The sequence shown here is derived from an EMBL/GenBank/DDBJ whole genome shotgun (WGS) entry which is preliminary data.</text>
</comment>
<organism evidence="5 6">
    <name type="scientific">Candidatus Anaerobiospirillum pullicola</name>
    <dbReference type="NCBI Taxonomy" id="2838451"/>
    <lineage>
        <taxon>Bacteria</taxon>
        <taxon>Pseudomonadati</taxon>
        <taxon>Pseudomonadota</taxon>
        <taxon>Gammaproteobacteria</taxon>
        <taxon>Aeromonadales</taxon>
        <taxon>Succinivibrionaceae</taxon>
        <taxon>Anaerobiospirillum</taxon>
    </lineage>
</organism>
<evidence type="ECO:0000256" key="3">
    <source>
        <dbReference type="ARBA" id="ARBA00023211"/>
    </source>
</evidence>
<dbReference type="EMBL" id="JAHLFE010000020">
    <property type="protein sequence ID" value="MBU3843504.1"/>
    <property type="molecule type" value="Genomic_DNA"/>
</dbReference>